<accession>A0ABT1NII3</accession>
<dbReference type="EMBL" id="JAJEKE010000011">
    <property type="protein sequence ID" value="MCQ1530389.1"/>
    <property type="molecule type" value="Genomic_DNA"/>
</dbReference>
<dbReference type="Pfam" id="PF07883">
    <property type="entry name" value="Cupin_2"/>
    <property type="match status" value="1"/>
</dbReference>
<dbReference type="InterPro" id="IPR050807">
    <property type="entry name" value="TransReg_Diox_bact_type"/>
</dbReference>
<dbReference type="Gene3D" id="1.10.1660.10">
    <property type="match status" value="1"/>
</dbReference>
<dbReference type="RefSeq" id="WP_255227910.1">
    <property type="nucleotide sequence ID" value="NZ_JAJEKE010000011.1"/>
</dbReference>
<dbReference type="CDD" id="cd00093">
    <property type="entry name" value="HTH_XRE"/>
    <property type="match status" value="1"/>
</dbReference>
<dbReference type="Proteomes" id="UP001651880">
    <property type="component" value="Unassembled WGS sequence"/>
</dbReference>
<evidence type="ECO:0000259" key="3">
    <source>
        <dbReference type="PROSITE" id="PS50943"/>
    </source>
</evidence>
<dbReference type="SUPFAM" id="SSF47413">
    <property type="entry name" value="lambda repressor-like DNA-binding domains"/>
    <property type="match status" value="1"/>
</dbReference>
<sequence>MNNKTKDDELVFNRNEVAKILGISPATILNWEKNGLFTAKRKDNNYRVYSLDDIEVLKKIRALSIEEKMGGKAIKKLLMPKIQSADVSTEYSKKFLGKKWKAYRESMNITLEEVSRQVNISPSYLSKLENNQANASFDLLNKLANFYGGSILDFFEKGDDEKHVVKSGSGEMTEIGLPGVTIESLISQKSHALDSMLFTIEPGSNSAEAHKHHGEEFIYVLSGKLRITLNNKDVYHLTKGDSMYFKSSDLHFWENPGSRLCKLLWVHSHFESGI</sequence>
<dbReference type="PROSITE" id="PS50943">
    <property type="entry name" value="HTH_CROC1"/>
    <property type="match status" value="1"/>
</dbReference>
<feature type="domain" description="HTH cro/C1-type" evidence="3">
    <location>
        <begin position="101"/>
        <end position="154"/>
    </location>
</feature>
<dbReference type="PANTHER" id="PTHR46797:SF1">
    <property type="entry name" value="METHYLPHOSPHONATE SYNTHASE"/>
    <property type="match status" value="1"/>
</dbReference>
<reference evidence="4 5" key="1">
    <citation type="submission" date="2021-10" db="EMBL/GenBank/DDBJ databases">
        <title>Lutispora strain m25 sp. nov., a thermophilic, non-spore-forming bacterium isolated from a lab-scale methanogenic bioreactor digesting anaerobic sludge.</title>
        <authorList>
            <person name="El Houari A."/>
            <person name="Mcdonald J."/>
        </authorList>
    </citation>
    <scope>NUCLEOTIDE SEQUENCE [LARGE SCALE GENOMIC DNA]</scope>
    <source>
        <strain evidence="5">m25</strain>
    </source>
</reference>
<comment type="caution">
    <text evidence="4">The sequence shown here is derived from an EMBL/GenBank/DDBJ whole genome shotgun (WGS) entry which is preliminary data.</text>
</comment>
<dbReference type="InterPro" id="IPR014710">
    <property type="entry name" value="RmlC-like_jellyroll"/>
</dbReference>
<dbReference type="Pfam" id="PF01381">
    <property type="entry name" value="HTH_3"/>
    <property type="match status" value="1"/>
</dbReference>
<dbReference type="PROSITE" id="PS50937">
    <property type="entry name" value="HTH_MERR_2"/>
    <property type="match status" value="1"/>
</dbReference>
<dbReference type="CDD" id="cd04761">
    <property type="entry name" value="HTH_MerR-SF"/>
    <property type="match status" value="1"/>
</dbReference>
<dbReference type="Gene3D" id="1.10.260.40">
    <property type="entry name" value="lambda repressor-like DNA-binding domains"/>
    <property type="match status" value="1"/>
</dbReference>
<dbReference type="InterPro" id="IPR009061">
    <property type="entry name" value="DNA-bd_dom_put_sf"/>
</dbReference>
<evidence type="ECO:0000256" key="1">
    <source>
        <dbReference type="ARBA" id="ARBA00023125"/>
    </source>
</evidence>
<dbReference type="Gene3D" id="2.60.120.10">
    <property type="entry name" value="Jelly Rolls"/>
    <property type="match status" value="1"/>
</dbReference>
<dbReference type="SMART" id="SM00422">
    <property type="entry name" value="HTH_MERR"/>
    <property type="match status" value="1"/>
</dbReference>
<gene>
    <name evidence="4" type="ORF">LJD61_12620</name>
</gene>
<evidence type="ECO:0000313" key="4">
    <source>
        <dbReference type="EMBL" id="MCQ1530389.1"/>
    </source>
</evidence>
<proteinExistence type="predicted"/>
<dbReference type="SUPFAM" id="SSF51182">
    <property type="entry name" value="RmlC-like cupins"/>
    <property type="match status" value="1"/>
</dbReference>
<feature type="domain" description="HTH merR-type" evidence="2">
    <location>
        <begin position="16"/>
        <end position="80"/>
    </location>
</feature>
<keyword evidence="1" id="KW-0238">DNA-binding</keyword>
<dbReference type="Pfam" id="PF13411">
    <property type="entry name" value="MerR_1"/>
    <property type="match status" value="1"/>
</dbReference>
<dbReference type="PANTHER" id="PTHR46797">
    <property type="entry name" value="HTH-TYPE TRANSCRIPTIONAL REGULATOR"/>
    <property type="match status" value="1"/>
</dbReference>
<dbReference type="CDD" id="cd02209">
    <property type="entry name" value="cupin_XRE_C"/>
    <property type="match status" value="1"/>
</dbReference>
<keyword evidence="5" id="KW-1185">Reference proteome</keyword>
<protein>
    <submittedName>
        <fullName evidence="4">Cupin domain-containing protein</fullName>
    </submittedName>
</protein>
<dbReference type="InterPro" id="IPR013096">
    <property type="entry name" value="Cupin_2"/>
</dbReference>
<name>A0ABT1NII3_9FIRM</name>
<dbReference type="InterPro" id="IPR011051">
    <property type="entry name" value="RmlC_Cupin_sf"/>
</dbReference>
<dbReference type="InterPro" id="IPR001387">
    <property type="entry name" value="Cro/C1-type_HTH"/>
</dbReference>
<dbReference type="SMART" id="SM00530">
    <property type="entry name" value="HTH_XRE"/>
    <property type="match status" value="1"/>
</dbReference>
<dbReference type="InterPro" id="IPR010982">
    <property type="entry name" value="Lambda_DNA-bd_dom_sf"/>
</dbReference>
<evidence type="ECO:0000313" key="5">
    <source>
        <dbReference type="Proteomes" id="UP001651880"/>
    </source>
</evidence>
<organism evidence="4 5">
    <name type="scientific">Lutispora saccharofermentans</name>
    <dbReference type="NCBI Taxonomy" id="3024236"/>
    <lineage>
        <taxon>Bacteria</taxon>
        <taxon>Bacillati</taxon>
        <taxon>Bacillota</taxon>
        <taxon>Clostridia</taxon>
        <taxon>Lutisporales</taxon>
        <taxon>Lutisporaceae</taxon>
        <taxon>Lutispora</taxon>
    </lineage>
</organism>
<dbReference type="InterPro" id="IPR000551">
    <property type="entry name" value="MerR-type_HTH_dom"/>
</dbReference>
<evidence type="ECO:0000259" key="2">
    <source>
        <dbReference type="PROSITE" id="PS50937"/>
    </source>
</evidence>
<dbReference type="SUPFAM" id="SSF46955">
    <property type="entry name" value="Putative DNA-binding domain"/>
    <property type="match status" value="1"/>
</dbReference>